<evidence type="ECO:0000256" key="1">
    <source>
        <dbReference type="ARBA" id="ARBA00022723"/>
    </source>
</evidence>
<evidence type="ECO:0000256" key="4">
    <source>
        <dbReference type="ARBA" id="ARBA00025742"/>
    </source>
</evidence>
<evidence type="ECO:0000256" key="3">
    <source>
        <dbReference type="ARBA" id="ARBA00023004"/>
    </source>
</evidence>
<dbReference type="SUPFAM" id="SSF56300">
    <property type="entry name" value="Metallo-dependent phosphatases"/>
    <property type="match status" value="1"/>
</dbReference>
<sequence length="285" mass="30935">MLLAHLTDLHVRPTGTPAYRIVDTNMLTERALRAVAALRPAPDAVIVSGDLTDCGLAEEYDLLAGMFGRYLSMPVYVIPGNHDRREVLKARLGHLPGIAGTGDFIQYVVDDLPVRLVMLDTVVPGFGHGTLCAERLAHLDETLAAEPERPTAIVMHHPPLVCGIEHMDRINLHAADAFAEVVRKHGQVERILCGHHHRPIVTRFAGTVLQVVPSIAHQVEFDLDADALPAFVMEPPAFQVHQWTPQGGLVSHGVYVESYPGPYPFVLDAAYPGAEGEASAARDAA</sequence>
<comment type="caution">
    <text evidence="6">The sequence shown here is derived from an EMBL/GenBank/DDBJ whole genome shotgun (WGS) entry which is preliminary data.</text>
</comment>
<accession>A0AAW9S0X2</accession>
<protein>
    <submittedName>
        <fullName evidence="6">Phosphodiesterase</fullName>
    </submittedName>
</protein>
<dbReference type="Pfam" id="PF00149">
    <property type="entry name" value="Metallophos"/>
    <property type="match status" value="1"/>
</dbReference>
<feature type="domain" description="Calcineurin-like phosphoesterase" evidence="5">
    <location>
        <begin position="1"/>
        <end position="199"/>
    </location>
</feature>
<keyword evidence="7" id="KW-1185">Reference proteome</keyword>
<reference evidence="6 7" key="1">
    <citation type="submission" date="2024-02" db="EMBL/GenBank/DDBJ databases">
        <title>Genome analysis and characterization of Microbaculum marinisediminis sp. nov., isolated from marine sediment.</title>
        <authorList>
            <person name="Du Z.-J."/>
            <person name="Ye Y.-Q."/>
            <person name="Zhang Z.-R."/>
            <person name="Yuan S.-M."/>
            <person name="Zhang X.-Y."/>
        </authorList>
    </citation>
    <scope>NUCLEOTIDE SEQUENCE [LARGE SCALE GENOMIC DNA]</scope>
    <source>
        <strain evidence="6 7">SDUM1044001</strain>
    </source>
</reference>
<dbReference type="InterPro" id="IPR042283">
    <property type="entry name" value="GpdQ_catalytic"/>
</dbReference>
<dbReference type="EMBL" id="JAZHOF010000010">
    <property type="protein sequence ID" value="MEJ8574205.1"/>
    <property type="molecule type" value="Genomic_DNA"/>
</dbReference>
<gene>
    <name evidence="6" type="ORF">V3328_22165</name>
</gene>
<dbReference type="InterPro" id="IPR050884">
    <property type="entry name" value="CNP_phosphodiesterase-III"/>
</dbReference>
<dbReference type="GO" id="GO:0004112">
    <property type="term" value="F:cyclic-nucleotide phosphodiesterase activity"/>
    <property type="evidence" value="ECO:0007669"/>
    <property type="project" value="InterPro"/>
</dbReference>
<dbReference type="InterPro" id="IPR042281">
    <property type="entry name" value="GpdQ_beta-strand"/>
</dbReference>
<dbReference type="Proteomes" id="UP001378188">
    <property type="component" value="Unassembled WGS sequence"/>
</dbReference>
<dbReference type="AlphaFoldDB" id="A0AAW9S0X2"/>
<dbReference type="Gene3D" id="3.30.750.180">
    <property type="entry name" value="GpdQ, beta-strand dimerisation domain"/>
    <property type="match status" value="1"/>
</dbReference>
<dbReference type="PANTHER" id="PTHR42988">
    <property type="entry name" value="PHOSPHOHYDROLASE"/>
    <property type="match status" value="1"/>
</dbReference>
<dbReference type="GO" id="GO:0046872">
    <property type="term" value="F:metal ion binding"/>
    <property type="evidence" value="ECO:0007669"/>
    <property type="project" value="UniProtKB-KW"/>
</dbReference>
<keyword evidence="2" id="KW-0378">Hydrolase</keyword>
<keyword evidence="3" id="KW-0408">Iron</keyword>
<evidence type="ECO:0000256" key="2">
    <source>
        <dbReference type="ARBA" id="ARBA00022801"/>
    </source>
</evidence>
<organism evidence="6 7">
    <name type="scientific">Microbaculum marinum</name>
    <dbReference type="NCBI Taxonomy" id="1764581"/>
    <lineage>
        <taxon>Bacteria</taxon>
        <taxon>Pseudomonadati</taxon>
        <taxon>Pseudomonadota</taxon>
        <taxon>Alphaproteobacteria</taxon>
        <taxon>Hyphomicrobiales</taxon>
        <taxon>Tepidamorphaceae</taxon>
        <taxon>Microbaculum</taxon>
    </lineage>
</organism>
<proteinExistence type="inferred from homology"/>
<dbReference type="InterPro" id="IPR029052">
    <property type="entry name" value="Metallo-depent_PP-like"/>
</dbReference>
<dbReference type="PANTHER" id="PTHR42988:SF2">
    <property type="entry name" value="CYCLIC NUCLEOTIDE PHOSPHODIESTERASE CBUA0032-RELATED"/>
    <property type="match status" value="1"/>
</dbReference>
<evidence type="ECO:0000313" key="7">
    <source>
        <dbReference type="Proteomes" id="UP001378188"/>
    </source>
</evidence>
<dbReference type="Gene3D" id="3.60.21.40">
    <property type="entry name" value="GpdQ, catalytic alpha/beta sandwich domain"/>
    <property type="match status" value="1"/>
</dbReference>
<comment type="similarity">
    <text evidence="4">Belongs to the cyclic nucleotide phosphodiesterase class-III family.</text>
</comment>
<dbReference type="InterPro" id="IPR026575">
    <property type="entry name" value="GpdQ/CpdA-like"/>
</dbReference>
<evidence type="ECO:0000313" key="6">
    <source>
        <dbReference type="EMBL" id="MEJ8574205.1"/>
    </source>
</evidence>
<dbReference type="InterPro" id="IPR004843">
    <property type="entry name" value="Calcineurin-like_PHP"/>
</dbReference>
<keyword evidence="1" id="KW-0479">Metal-binding</keyword>
<dbReference type="CDD" id="cd07402">
    <property type="entry name" value="MPP_GpdQ"/>
    <property type="match status" value="1"/>
</dbReference>
<name>A0AAW9S0X2_9HYPH</name>
<evidence type="ECO:0000259" key="5">
    <source>
        <dbReference type="Pfam" id="PF00149"/>
    </source>
</evidence>
<dbReference type="RefSeq" id="WP_340331905.1">
    <property type="nucleotide sequence ID" value="NZ_JAZHOF010000010.1"/>
</dbReference>